<dbReference type="Pfam" id="PF01663">
    <property type="entry name" value="Phosphodiest"/>
    <property type="match status" value="1"/>
</dbReference>
<evidence type="ECO:0000313" key="4">
    <source>
        <dbReference type="Proteomes" id="UP000070501"/>
    </source>
</evidence>
<keyword evidence="1" id="KW-1133">Transmembrane helix</keyword>
<feature type="transmembrane region" description="Helical" evidence="1">
    <location>
        <begin position="663"/>
        <end position="687"/>
    </location>
</feature>
<sequence>MKHKKPGKLVMHGDDTWLKLFPGIFDRADGTTSFFVSDFTEVDTNVTRHVPEELENDDWNTMVLHYLGLDHIGHKTGPRGPNMVPKQHEMDGIVRQIYEGIQNKPHLESTLLVLIGDHGMNDAGNHGASSAGETSPALVFVSPKLKTIAKQTKTPADFVEDFRYYSFVEQSDLAPTLAALLGFPIPKNSLGSFITEFLPMWQGNDRMEILLRNGRQIYDILVATFGVPQASEPLSEQFCSTPASTAESLACAWRTIQGTADAAYEGSSFDPDWLNDITKWLNEAQSLMTSMASNYDVPRLTLGSGISAAAVALSTISVVLSSTVSFTGLVPYTLITLLYGIMMFASSYVEEEQHFWYWATSIWFFFLTVKSLARKNGKPTRQTLITMGSALLYLRVLRNWNQTGQKFAGEPDIVTIMLVPHPSLLWLLVLSAYALVAWQLYHELRDVAPVISGSLITGLVTSAVSFKLAFTREDAPELMTGFASTLSNAFSGPTLVELARAVFMGLGLAAIYPVYILLRRPAGSSPQSAMRTLHMLYTIFAMTQSRATNIPLFIVYSGISTLLVRLDLSVMEVATTSLLLQFASFFAMAGNNAISGIDLSSAYNGVSGFDIGAVGVLTFLSNWAAPVWWSFWGVLRLLDCRHRGRDTALGAQQQHQQRPLQQYIALQTAFVAASLAFVMAACMALRTHLFIWTVFSPKYLYSMAWSLGQHLGINVLFGSLLYWLGH</sequence>
<protein>
    <recommendedName>
        <fullName evidence="1">GPI ethanolamine phosphate transferase 2</fullName>
    </recommendedName>
</protein>
<feature type="transmembrane region" description="Helical" evidence="1">
    <location>
        <begin position="535"/>
        <end position="556"/>
    </location>
</feature>
<feature type="transmembrane region" description="Helical" evidence="1">
    <location>
        <begin position="329"/>
        <end position="349"/>
    </location>
</feature>
<keyword evidence="1" id="KW-0808">Transferase</keyword>
<dbReference type="Gene3D" id="3.40.720.10">
    <property type="entry name" value="Alkaline Phosphatase, subunit A"/>
    <property type="match status" value="1"/>
</dbReference>
<keyword evidence="1" id="KW-0472">Membrane</keyword>
<keyword evidence="4" id="KW-1185">Reference proteome</keyword>
<dbReference type="AlphaFoldDB" id="A0A136IV67"/>
<dbReference type="EMBL" id="KQ964257">
    <property type="protein sequence ID" value="KXJ88778.1"/>
    <property type="molecule type" value="Genomic_DNA"/>
</dbReference>
<dbReference type="InParanoid" id="A0A136IV67"/>
<feature type="transmembrane region" description="Helical" evidence="1">
    <location>
        <begin position="447"/>
        <end position="470"/>
    </location>
</feature>
<evidence type="ECO:0000313" key="3">
    <source>
        <dbReference type="EMBL" id="KXJ88778.1"/>
    </source>
</evidence>
<dbReference type="UniPathway" id="UPA00196"/>
<dbReference type="InterPro" id="IPR017850">
    <property type="entry name" value="Alkaline_phosphatase_core_sf"/>
</dbReference>
<feature type="transmembrane region" description="Helical" evidence="1">
    <location>
        <begin position="498"/>
        <end position="515"/>
    </location>
</feature>
<feature type="transmembrane region" description="Helical" evidence="1">
    <location>
        <begin position="424"/>
        <end position="441"/>
    </location>
</feature>
<feature type="transmembrane region" description="Helical" evidence="1">
    <location>
        <begin position="609"/>
        <end position="635"/>
    </location>
</feature>
<evidence type="ECO:0000256" key="1">
    <source>
        <dbReference type="RuleBase" id="RU367106"/>
    </source>
</evidence>
<evidence type="ECO:0000259" key="2">
    <source>
        <dbReference type="Pfam" id="PF19316"/>
    </source>
</evidence>
<dbReference type="GO" id="GO:0005789">
    <property type="term" value="C:endoplasmic reticulum membrane"/>
    <property type="evidence" value="ECO:0007669"/>
    <property type="project" value="UniProtKB-SubCell"/>
</dbReference>
<comment type="function">
    <text evidence="1">Ethanolamine phosphate transferase involved in glycosylphosphatidylinositol-anchor biosynthesis. Transfers ethanolamine phosphate to the GPI second mannose.</text>
</comment>
<dbReference type="SUPFAM" id="SSF53649">
    <property type="entry name" value="Alkaline phosphatase-like"/>
    <property type="match status" value="1"/>
</dbReference>
<keyword evidence="1" id="KW-0337">GPI-anchor biosynthesis</keyword>
<feature type="transmembrane region" description="Helical" evidence="1">
    <location>
        <begin position="699"/>
        <end position="724"/>
    </location>
</feature>
<dbReference type="InterPro" id="IPR045687">
    <property type="entry name" value="PIGG/GPI7_C"/>
</dbReference>
<comment type="pathway">
    <text evidence="1">Glycolipid biosynthesis; glycosylphosphatidylinositol-anchor biosynthesis.</text>
</comment>
<dbReference type="PANTHER" id="PTHR23072">
    <property type="entry name" value="PHOSPHATIDYLINOSITOL GLYCAN-RELATED"/>
    <property type="match status" value="1"/>
</dbReference>
<name>A0A136IV67_9PEZI</name>
<dbReference type="OrthoDB" id="272139at2759"/>
<feature type="domain" description="GPI ethanolamine phosphate transferase 2 C-terminal" evidence="2">
    <location>
        <begin position="292"/>
        <end position="725"/>
    </location>
</feature>
<dbReference type="PANTHER" id="PTHR23072:SF0">
    <property type="entry name" value="GPI ETHANOLAMINE PHOSPHATE TRANSFERASE 2"/>
    <property type="match status" value="1"/>
</dbReference>
<proteinExistence type="inferred from homology"/>
<comment type="similarity">
    <text evidence="1">Belongs to the PIGG/PIGN/PIGO family. PIGG subfamily.</text>
</comment>
<dbReference type="STRING" id="196109.A0A136IV67"/>
<dbReference type="FunCoup" id="A0A136IV67">
    <property type="interactions" value="463"/>
</dbReference>
<dbReference type="InterPro" id="IPR002591">
    <property type="entry name" value="Phosphodiest/P_Trfase"/>
</dbReference>
<gene>
    <name evidence="3" type="ORF">Micbo1qcDRAFT_166219</name>
</gene>
<accession>A0A136IV67</accession>
<feature type="transmembrane region" description="Helical" evidence="1">
    <location>
        <begin position="300"/>
        <end position="320"/>
    </location>
</feature>
<feature type="transmembrane region" description="Helical" evidence="1">
    <location>
        <begin position="568"/>
        <end position="589"/>
    </location>
</feature>
<reference evidence="4" key="1">
    <citation type="submission" date="2016-02" db="EMBL/GenBank/DDBJ databases">
        <title>Draft genome sequence of Microdochium bolleyi, a fungal endophyte of beachgrass.</title>
        <authorList>
            <consortium name="DOE Joint Genome Institute"/>
            <person name="David A.S."/>
            <person name="May G."/>
            <person name="Haridas S."/>
            <person name="Lim J."/>
            <person name="Wang M."/>
            <person name="Labutti K."/>
            <person name="Lipzen A."/>
            <person name="Barry K."/>
            <person name="Grigoriev I.V."/>
        </authorList>
    </citation>
    <scope>NUCLEOTIDE SEQUENCE [LARGE SCALE GENOMIC DNA]</scope>
    <source>
        <strain evidence="4">J235TASD1</strain>
    </source>
</reference>
<feature type="transmembrane region" description="Helical" evidence="1">
    <location>
        <begin position="355"/>
        <end position="373"/>
    </location>
</feature>
<dbReference type="InterPro" id="IPR039527">
    <property type="entry name" value="PIGG/GPI7"/>
</dbReference>
<dbReference type="Pfam" id="PF19316">
    <property type="entry name" value="PIGO_PIGG"/>
    <property type="match status" value="1"/>
</dbReference>
<dbReference type="GO" id="GO:0051267">
    <property type="term" value="F:CP2 mannose-ethanolamine phosphotransferase activity"/>
    <property type="evidence" value="ECO:0007669"/>
    <property type="project" value="TreeGrafter"/>
</dbReference>
<comment type="subcellular location">
    <subcellularLocation>
        <location evidence="1">Endoplasmic reticulum membrane</location>
        <topology evidence="1">Multi-pass membrane protein</topology>
    </subcellularLocation>
</comment>
<organism evidence="3 4">
    <name type="scientific">Microdochium bolleyi</name>
    <dbReference type="NCBI Taxonomy" id="196109"/>
    <lineage>
        <taxon>Eukaryota</taxon>
        <taxon>Fungi</taxon>
        <taxon>Dikarya</taxon>
        <taxon>Ascomycota</taxon>
        <taxon>Pezizomycotina</taxon>
        <taxon>Sordariomycetes</taxon>
        <taxon>Xylariomycetidae</taxon>
        <taxon>Xylariales</taxon>
        <taxon>Microdochiaceae</taxon>
        <taxon>Microdochium</taxon>
    </lineage>
</organism>
<dbReference type="GO" id="GO:0006506">
    <property type="term" value="P:GPI anchor biosynthetic process"/>
    <property type="evidence" value="ECO:0007669"/>
    <property type="project" value="UniProtKB-UniPathway"/>
</dbReference>
<keyword evidence="1" id="KW-0256">Endoplasmic reticulum</keyword>
<dbReference type="Proteomes" id="UP000070501">
    <property type="component" value="Unassembled WGS sequence"/>
</dbReference>
<keyword evidence="1" id="KW-0812">Transmembrane</keyword>